<keyword evidence="1" id="KW-0812">Transmembrane</keyword>
<dbReference type="RefSeq" id="WP_132706724.1">
    <property type="nucleotide sequence ID" value="NZ_JACIGF010000001.1"/>
</dbReference>
<dbReference type="InterPro" id="IPR009935">
    <property type="entry name" value="DUF1467"/>
</dbReference>
<evidence type="ECO:0000256" key="1">
    <source>
        <dbReference type="SAM" id="Phobius"/>
    </source>
</evidence>
<dbReference type="AlphaFoldDB" id="A0A4R2PW23"/>
<organism evidence="2 3">
    <name type="scientific">Rhodothalassium salexigens DSM 2132</name>
    <dbReference type="NCBI Taxonomy" id="1188247"/>
    <lineage>
        <taxon>Bacteria</taxon>
        <taxon>Pseudomonadati</taxon>
        <taxon>Pseudomonadota</taxon>
        <taxon>Alphaproteobacteria</taxon>
        <taxon>Rhodothalassiales</taxon>
        <taxon>Rhodothalassiaceae</taxon>
        <taxon>Rhodothalassium</taxon>
    </lineage>
</organism>
<feature type="transmembrane region" description="Helical" evidence="1">
    <location>
        <begin position="54"/>
        <end position="77"/>
    </location>
</feature>
<comment type="caution">
    <text evidence="2">The sequence shown here is derived from an EMBL/GenBank/DDBJ whole genome shotgun (WGS) entry which is preliminary data.</text>
</comment>
<keyword evidence="3" id="KW-1185">Reference proteome</keyword>
<accession>A0A4R2PW23</accession>
<proteinExistence type="predicted"/>
<evidence type="ECO:0000313" key="2">
    <source>
        <dbReference type="EMBL" id="TCP38351.1"/>
    </source>
</evidence>
<reference evidence="2 3" key="1">
    <citation type="submission" date="2019-03" db="EMBL/GenBank/DDBJ databases">
        <title>Genomic Encyclopedia of Type Strains, Phase IV (KMG-IV): sequencing the most valuable type-strain genomes for metagenomic binning, comparative biology and taxonomic classification.</title>
        <authorList>
            <person name="Goeker M."/>
        </authorList>
    </citation>
    <scope>NUCLEOTIDE SEQUENCE [LARGE SCALE GENOMIC DNA]</scope>
    <source>
        <strain evidence="2 3">DSM 2132</strain>
    </source>
</reference>
<name>A0A4R2PW23_RHOSA</name>
<keyword evidence="1" id="KW-0472">Membrane</keyword>
<evidence type="ECO:0000313" key="3">
    <source>
        <dbReference type="Proteomes" id="UP000295399"/>
    </source>
</evidence>
<sequence length="84" mass="8817">MIASGIVVFTVVWWVAFFAALPFGVTARHEDDNVTPVAGAEPGAPVRPHLLPKALVATLVAAVVTALYLTGLAQGWFSLRGVFA</sequence>
<keyword evidence="1" id="KW-1133">Transmembrane helix</keyword>
<protein>
    <submittedName>
        <fullName evidence="2">Putative secreted protein</fullName>
    </submittedName>
</protein>
<dbReference type="Proteomes" id="UP000295399">
    <property type="component" value="Unassembled WGS sequence"/>
</dbReference>
<dbReference type="Pfam" id="PF07330">
    <property type="entry name" value="DUF1467"/>
    <property type="match status" value="1"/>
</dbReference>
<dbReference type="EMBL" id="SLXO01000001">
    <property type="protein sequence ID" value="TCP38351.1"/>
    <property type="molecule type" value="Genomic_DNA"/>
</dbReference>
<feature type="transmembrane region" description="Helical" evidence="1">
    <location>
        <begin position="6"/>
        <end position="25"/>
    </location>
</feature>
<dbReference type="InParanoid" id="A0A4R2PW23"/>
<gene>
    <name evidence="2" type="ORF">EV659_101251</name>
</gene>